<reference evidence="4" key="1">
    <citation type="submission" date="2022-10" db="EMBL/GenBank/DDBJ databases">
        <title>Streptococcus didelphis as causative of fatal infections in opossums (Didelphis albiventris).</title>
        <authorList>
            <person name="Breyer G.M."/>
            <person name="Da Silva M.E.R.J."/>
            <person name="Siqueira F.M."/>
        </authorList>
    </citation>
    <scope>NUCLEOTIDE SEQUENCE [LARGE SCALE GENOMIC DNA]</scope>
    <source>
        <strain evidence="4">LBVP101/21</strain>
    </source>
</reference>
<evidence type="ECO:0000313" key="3">
    <source>
        <dbReference type="EMBL" id="WMB27639.1"/>
    </source>
</evidence>
<dbReference type="SUPFAM" id="SSF53955">
    <property type="entry name" value="Lysozyme-like"/>
    <property type="match status" value="1"/>
</dbReference>
<feature type="region of interest" description="Disordered" evidence="1">
    <location>
        <begin position="40"/>
        <end position="120"/>
    </location>
</feature>
<dbReference type="InterPro" id="IPR008258">
    <property type="entry name" value="Transglycosylase_SLT_dom_1"/>
</dbReference>
<evidence type="ECO:0000259" key="2">
    <source>
        <dbReference type="Pfam" id="PF01464"/>
    </source>
</evidence>
<dbReference type="Pfam" id="PF01464">
    <property type="entry name" value="SLT"/>
    <property type="match status" value="1"/>
</dbReference>
<evidence type="ECO:0000256" key="1">
    <source>
        <dbReference type="SAM" id="MobiDB-lite"/>
    </source>
</evidence>
<protein>
    <submittedName>
        <fullName evidence="3">Transglycosylase SLT domain-containing protein</fullName>
    </submittedName>
</protein>
<dbReference type="EMBL" id="CP110509">
    <property type="protein sequence ID" value="WMB27639.1"/>
    <property type="molecule type" value="Genomic_DNA"/>
</dbReference>
<evidence type="ECO:0000313" key="4">
    <source>
        <dbReference type="Proteomes" id="UP001238096"/>
    </source>
</evidence>
<dbReference type="RefSeq" id="WP_018366482.1">
    <property type="nucleotide sequence ID" value="NZ_CP104407.1"/>
</dbReference>
<feature type="domain" description="Transglycosylase SLT" evidence="2">
    <location>
        <begin position="146"/>
        <end position="187"/>
    </location>
</feature>
<feature type="compositionally biased region" description="Low complexity" evidence="1">
    <location>
        <begin position="87"/>
        <end position="108"/>
    </location>
</feature>
<dbReference type="Gene3D" id="1.10.530.10">
    <property type="match status" value="1"/>
</dbReference>
<sequence length="216" mass="22638">MIRKENFKKRYISFGVLAAAISLLALIFAFSSRSVDTESYMKSTTSTKKVEKKVAKSSVSSSDKKTKVEEKADAASQKEKEATNVSEEPATEPQVAPAPTTAEAQPQAMAMVNQQSPAQSQQYTTSATSYLANGNTAGVVGSQAAAQMAAQTGVPQATWEAIIARESNGNPNVANASGASGLFQTMPGWGSTATVQDQINAAVKAYNAQGLAAWGY</sequence>
<dbReference type="Proteomes" id="UP001238096">
    <property type="component" value="Chromosome"/>
</dbReference>
<dbReference type="InterPro" id="IPR023346">
    <property type="entry name" value="Lysozyme-like_dom_sf"/>
</dbReference>
<proteinExistence type="predicted"/>
<accession>A0ABY9LFF4</accession>
<gene>
    <name evidence="3" type="ORF">N1496_05805</name>
</gene>
<organism evidence="3 4">
    <name type="scientific">Streptococcus didelphis</name>
    <dbReference type="NCBI Taxonomy" id="102886"/>
    <lineage>
        <taxon>Bacteria</taxon>
        <taxon>Bacillati</taxon>
        <taxon>Bacillota</taxon>
        <taxon>Bacilli</taxon>
        <taxon>Lactobacillales</taxon>
        <taxon>Streptococcaceae</taxon>
        <taxon>Streptococcus</taxon>
    </lineage>
</organism>
<name>A0ABY9LFF4_9STRE</name>
<feature type="compositionally biased region" description="Basic and acidic residues" evidence="1">
    <location>
        <begin position="62"/>
        <end position="82"/>
    </location>
</feature>
<keyword evidence="4" id="KW-1185">Reference proteome</keyword>